<evidence type="ECO:0000313" key="9">
    <source>
        <dbReference type="Proteomes" id="UP001519460"/>
    </source>
</evidence>
<reference evidence="8 9" key="1">
    <citation type="journal article" date="2023" name="Sci. Data">
        <title>Genome assembly of the Korean intertidal mud-creeper Batillaria attramentaria.</title>
        <authorList>
            <person name="Patra A.K."/>
            <person name="Ho P.T."/>
            <person name="Jun S."/>
            <person name="Lee S.J."/>
            <person name="Kim Y."/>
            <person name="Won Y.J."/>
        </authorList>
    </citation>
    <scope>NUCLEOTIDE SEQUENCE [LARGE SCALE GENOMIC DNA]</scope>
    <source>
        <strain evidence="8">Wonlab-2016</strain>
    </source>
</reference>
<feature type="transmembrane region" description="Helical" evidence="6">
    <location>
        <begin position="399"/>
        <end position="422"/>
    </location>
</feature>
<dbReference type="GO" id="GO:0016020">
    <property type="term" value="C:membrane"/>
    <property type="evidence" value="ECO:0007669"/>
    <property type="project" value="UniProtKB-SubCell"/>
</dbReference>
<evidence type="ECO:0000256" key="2">
    <source>
        <dbReference type="ARBA" id="ARBA00022692"/>
    </source>
</evidence>
<evidence type="ECO:0000256" key="1">
    <source>
        <dbReference type="ARBA" id="ARBA00004370"/>
    </source>
</evidence>
<evidence type="ECO:0000256" key="5">
    <source>
        <dbReference type="SAM" id="MobiDB-lite"/>
    </source>
</evidence>
<gene>
    <name evidence="8" type="ORF">BaRGS_00009789</name>
</gene>
<dbReference type="InterPro" id="IPR000276">
    <property type="entry name" value="GPCR_Rhodpsn"/>
</dbReference>
<comment type="caution">
    <text evidence="8">The sequence shown here is derived from an EMBL/GenBank/DDBJ whole genome shotgun (WGS) entry which is preliminary data.</text>
</comment>
<keyword evidence="9" id="KW-1185">Reference proteome</keyword>
<dbReference type="InterPro" id="IPR017452">
    <property type="entry name" value="GPCR_Rhodpsn_7TM"/>
</dbReference>
<evidence type="ECO:0000256" key="4">
    <source>
        <dbReference type="ARBA" id="ARBA00023136"/>
    </source>
</evidence>
<dbReference type="Pfam" id="PF00001">
    <property type="entry name" value="7tm_1"/>
    <property type="match status" value="1"/>
</dbReference>
<feature type="transmembrane region" description="Helical" evidence="6">
    <location>
        <begin position="363"/>
        <end position="387"/>
    </location>
</feature>
<feature type="transmembrane region" description="Helical" evidence="6">
    <location>
        <begin position="135"/>
        <end position="151"/>
    </location>
</feature>
<comment type="subcellular location">
    <subcellularLocation>
        <location evidence="1">Membrane</location>
    </subcellularLocation>
</comment>
<evidence type="ECO:0000313" key="8">
    <source>
        <dbReference type="EMBL" id="KAK7498980.1"/>
    </source>
</evidence>
<dbReference type="PROSITE" id="PS50262">
    <property type="entry name" value="G_PROTEIN_RECEP_F1_2"/>
    <property type="match status" value="1"/>
</dbReference>
<proteinExistence type="predicted"/>
<evidence type="ECO:0000256" key="6">
    <source>
        <dbReference type="SAM" id="Phobius"/>
    </source>
</evidence>
<dbReference type="Proteomes" id="UP001519460">
    <property type="component" value="Unassembled WGS sequence"/>
</dbReference>
<feature type="compositionally biased region" description="Polar residues" evidence="5">
    <location>
        <begin position="247"/>
        <end position="266"/>
    </location>
</feature>
<keyword evidence="2 6" id="KW-0812">Transmembrane</keyword>
<dbReference type="AlphaFoldDB" id="A0ABD0LHL9"/>
<feature type="region of interest" description="Disordered" evidence="5">
    <location>
        <begin position="217"/>
        <end position="288"/>
    </location>
</feature>
<feature type="domain" description="G-protein coupled receptors family 1 profile" evidence="7">
    <location>
        <begin position="29"/>
        <end position="419"/>
    </location>
</feature>
<organism evidence="8 9">
    <name type="scientific">Batillaria attramentaria</name>
    <dbReference type="NCBI Taxonomy" id="370345"/>
    <lineage>
        <taxon>Eukaryota</taxon>
        <taxon>Metazoa</taxon>
        <taxon>Spiralia</taxon>
        <taxon>Lophotrochozoa</taxon>
        <taxon>Mollusca</taxon>
        <taxon>Gastropoda</taxon>
        <taxon>Caenogastropoda</taxon>
        <taxon>Sorbeoconcha</taxon>
        <taxon>Cerithioidea</taxon>
        <taxon>Batillariidae</taxon>
        <taxon>Batillaria</taxon>
    </lineage>
</organism>
<feature type="transmembrane region" description="Helical" evidence="6">
    <location>
        <begin position="49"/>
        <end position="78"/>
    </location>
</feature>
<dbReference type="Gene3D" id="1.20.1070.10">
    <property type="entry name" value="Rhodopsin 7-helix transmembrane proteins"/>
    <property type="match status" value="2"/>
</dbReference>
<dbReference type="PRINTS" id="PR00237">
    <property type="entry name" value="GPCRRHODOPSN"/>
</dbReference>
<dbReference type="SUPFAM" id="SSF81321">
    <property type="entry name" value="Family A G protein-coupled receptor-like"/>
    <property type="match status" value="1"/>
</dbReference>
<sequence>MPPGGDSQERIIIALAICRLFLAIFGCAANVIAAVVLTNRKLWSPTSMLLLSLVIYDAFYLLLVIPTSAASISITVQFTAAKFSSYRTILALCFPLRYIAQMASTYTTMTVTVERFLVILLPLKANSIWTRGKTRRAIIVVLVFSVVFNIPRCFDHILATRADSMSPSSSIPSTQSALKLNTSASSYSPDPACSDGVVLADIPPGCARNRTCSYARRTEKEGGGSGAGSRLNLTSNLSPVAGDRDGPSSSTEGRSSQTTRNSQNASDPAGDEVSKGDPDDGGGSEEGDDGVSYFYTNVYQYYLTPIFLYLIPYTVIPILNLQLLIALKRRKEETRRISVKHEHRLNGTNGGPSPTDKEEGLTYIVLGITFCYFICCILPTVYMITAIAKSTSDQSTSILIFNAGETTLVINASTDFFFYCLLGRKFRRVFVRTFCPKRYLKKTKAMTLRSTVSYNSV</sequence>
<feature type="compositionally biased region" description="Acidic residues" evidence="5">
    <location>
        <begin position="279"/>
        <end position="288"/>
    </location>
</feature>
<evidence type="ECO:0000256" key="3">
    <source>
        <dbReference type="ARBA" id="ARBA00022989"/>
    </source>
</evidence>
<keyword evidence="4 6" id="KW-0472">Membrane</keyword>
<dbReference type="CDD" id="cd14978">
    <property type="entry name" value="7tmA_FMRFamide_R-like"/>
    <property type="match status" value="1"/>
</dbReference>
<protein>
    <recommendedName>
        <fullName evidence="7">G-protein coupled receptors family 1 profile domain-containing protein</fullName>
    </recommendedName>
</protein>
<dbReference type="PANTHER" id="PTHR46641">
    <property type="entry name" value="FMRFAMIDE RECEPTOR-RELATED"/>
    <property type="match status" value="1"/>
</dbReference>
<name>A0ABD0LHL9_9CAEN</name>
<keyword evidence="3 6" id="KW-1133">Transmembrane helix</keyword>
<feature type="transmembrane region" description="Helical" evidence="6">
    <location>
        <begin position="306"/>
        <end position="327"/>
    </location>
</feature>
<dbReference type="PANTHER" id="PTHR46641:SF2">
    <property type="entry name" value="FMRFAMIDE RECEPTOR"/>
    <property type="match status" value="1"/>
</dbReference>
<feature type="transmembrane region" description="Helical" evidence="6">
    <location>
        <begin position="12"/>
        <end position="37"/>
    </location>
</feature>
<evidence type="ECO:0000259" key="7">
    <source>
        <dbReference type="PROSITE" id="PS50262"/>
    </source>
</evidence>
<dbReference type="EMBL" id="JACVVK020000047">
    <property type="protein sequence ID" value="KAK7498980.1"/>
    <property type="molecule type" value="Genomic_DNA"/>
</dbReference>
<dbReference type="InterPro" id="IPR052954">
    <property type="entry name" value="GPCR-Ligand_Int"/>
</dbReference>
<accession>A0ABD0LHL9</accession>